<dbReference type="Pfam" id="PF02518">
    <property type="entry name" value="HATPase_c"/>
    <property type="match status" value="1"/>
</dbReference>
<reference evidence="15 16" key="1">
    <citation type="submission" date="2019-02" db="EMBL/GenBank/DDBJ databases">
        <title>Genomic Encyclopedia of Type Strains, Phase IV (KMG-IV): sequencing the most valuable type-strain genomes for metagenomic binning, comparative biology and taxonomic classification.</title>
        <authorList>
            <person name="Goeker M."/>
        </authorList>
    </citation>
    <scope>NUCLEOTIDE SEQUENCE [LARGE SCALE GENOMIC DNA]</scope>
    <source>
        <strain evidence="15 16">DSM 101727</strain>
    </source>
</reference>
<keyword evidence="9 12" id="KW-1133">Transmembrane helix</keyword>
<dbReference type="PANTHER" id="PTHR45436">
    <property type="entry name" value="SENSOR HISTIDINE KINASE YKOH"/>
    <property type="match status" value="1"/>
</dbReference>
<evidence type="ECO:0000256" key="2">
    <source>
        <dbReference type="ARBA" id="ARBA00001968"/>
    </source>
</evidence>
<accession>A0A4Q7KCJ2</accession>
<dbReference type="SUPFAM" id="SSF47384">
    <property type="entry name" value="Homodimeric domain of signal transducing histidine kinase"/>
    <property type="match status" value="1"/>
</dbReference>
<comment type="catalytic activity">
    <reaction evidence="1">
        <text>ATP + protein L-histidine = ADP + protein N-phospho-L-histidine.</text>
        <dbReference type="EC" id="2.7.13.3"/>
    </reaction>
</comment>
<evidence type="ECO:0000256" key="11">
    <source>
        <dbReference type="ARBA" id="ARBA00023136"/>
    </source>
</evidence>
<dbReference type="Pfam" id="PF00512">
    <property type="entry name" value="HisKA"/>
    <property type="match status" value="1"/>
</dbReference>
<dbReference type="SMART" id="SM00388">
    <property type="entry name" value="HisKA"/>
    <property type="match status" value="1"/>
</dbReference>
<name>A0A4Q7KCJ2_9PSEU</name>
<dbReference type="GO" id="GO:0005886">
    <property type="term" value="C:plasma membrane"/>
    <property type="evidence" value="ECO:0007669"/>
    <property type="project" value="UniProtKB-SubCell"/>
</dbReference>
<evidence type="ECO:0000256" key="1">
    <source>
        <dbReference type="ARBA" id="ARBA00000085"/>
    </source>
</evidence>
<evidence type="ECO:0000313" key="15">
    <source>
        <dbReference type="EMBL" id="RZS29608.1"/>
    </source>
</evidence>
<dbReference type="PROSITE" id="PS50109">
    <property type="entry name" value="HIS_KIN"/>
    <property type="match status" value="1"/>
</dbReference>
<dbReference type="OrthoDB" id="9786919at2"/>
<dbReference type="CDD" id="cd06225">
    <property type="entry name" value="HAMP"/>
    <property type="match status" value="1"/>
</dbReference>
<comment type="subcellular location">
    <subcellularLocation>
        <location evidence="3">Cell membrane</location>
    </subcellularLocation>
</comment>
<dbReference type="SMART" id="SM00387">
    <property type="entry name" value="HATPase_c"/>
    <property type="match status" value="1"/>
</dbReference>
<organism evidence="15 16">
    <name type="scientific">Herbihabitans rhizosphaerae</name>
    <dbReference type="NCBI Taxonomy" id="1872711"/>
    <lineage>
        <taxon>Bacteria</taxon>
        <taxon>Bacillati</taxon>
        <taxon>Actinomycetota</taxon>
        <taxon>Actinomycetes</taxon>
        <taxon>Pseudonocardiales</taxon>
        <taxon>Pseudonocardiaceae</taxon>
        <taxon>Herbihabitans</taxon>
    </lineage>
</organism>
<protein>
    <recommendedName>
        <fullName evidence="4">histidine kinase</fullName>
        <ecNumber evidence="4">2.7.13.3</ecNumber>
    </recommendedName>
</protein>
<evidence type="ECO:0000256" key="3">
    <source>
        <dbReference type="ARBA" id="ARBA00004236"/>
    </source>
</evidence>
<dbReference type="Gene3D" id="1.10.287.130">
    <property type="match status" value="1"/>
</dbReference>
<dbReference type="PANTHER" id="PTHR45436:SF5">
    <property type="entry name" value="SENSOR HISTIDINE KINASE TRCS"/>
    <property type="match status" value="1"/>
</dbReference>
<dbReference type="InterPro" id="IPR036097">
    <property type="entry name" value="HisK_dim/P_sf"/>
</dbReference>
<evidence type="ECO:0000256" key="6">
    <source>
        <dbReference type="ARBA" id="ARBA00022679"/>
    </source>
</evidence>
<evidence type="ECO:0000256" key="8">
    <source>
        <dbReference type="ARBA" id="ARBA00022777"/>
    </source>
</evidence>
<dbReference type="Proteomes" id="UP000294257">
    <property type="component" value="Unassembled WGS sequence"/>
</dbReference>
<comment type="caution">
    <text evidence="15">The sequence shown here is derived from an EMBL/GenBank/DDBJ whole genome shotgun (WGS) entry which is preliminary data.</text>
</comment>
<dbReference type="RefSeq" id="WP_130348746.1">
    <property type="nucleotide sequence ID" value="NZ_SGWQ01000019.1"/>
</dbReference>
<dbReference type="InterPro" id="IPR003594">
    <property type="entry name" value="HATPase_dom"/>
</dbReference>
<dbReference type="SMART" id="SM00304">
    <property type="entry name" value="HAMP"/>
    <property type="match status" value="1"/>
</dbReference>
<dbReference type="InterPro" id="IPR003660">
    <property type="entry name" value="HAMP_dom"/>
</dbReference>
<evidence type="ECO:0000256" key="5">
    <source>
        <dbReference type="ARBA" id="ARBA00022553"/>
    </source>
</evidence>
<feature type="domain" description="Histidine kinase" evidence="13">
    <location>
        <begin position="156"/>
        <end position="369"/>
    </location>
</feature>
<dbReference type="InterPro" id="IPR050428">
    <property type="entry name" value="TCS_sensor_his_kinase"/>
</dbReference>
<evidence type="ECO:0000256" key="9">
    <source>
        <dbReference type="ARBA" id="ARBA00022989"/>
    </source>
</evidence>
<dbReference type="SUPFAM" id="SSF55874">
    <property type="entry name" value="ATPase domain of HSP90 chaperone/DNA topoisomerase II/histidine kinase"/>
    <property type="match status" value="1"/>
</dbReference>
<comment type="cofactor">
    <cofactor evidence="2">
        <name>a divalent metal cation</name>
        <dbReference type="ChEBI" id="CHEBI:60240"/>
    </cofactor>
</comment>
<dbReference type="PROSITE" id="PS50885">
    <property type="entry name" value="HAMP"/>
    <property type="match status" value="1"/>
</dbReference>
<dbReference type="EC" id="2.7.13.3" evidence="4"/>
<keyword evidence="8 15" id="KW-0418">Kinase</keyword>
<dbReference type="GO" id="GO:0000155">
    <property type="term" value="F:phosphorelay sensor kinase activity"/>
    <property type="evidence" value="ECO:0007669"/>
    <property type="project" value="InterPro"/>
</dbReference>
<evidence type="ECO:0000256" key="4">
    <source>
        <dbReference type="ARBA" id="ARBA00012438"/>
    </source>
</evidence>
<keyword evidence="11 12" id="KW-0472">Membrane</keyword>
<dbReference type="FunFam" id="3.30.565.10:FF:000006">
    <property type="entry name" value="Sensor histidine kinase WalK"/>
    <property type="match status" value="1"/>
</dbReference>
<evidence type="ECO:0000259" key="14">
    <source>
        <dbReference type="PROSITE" id="PS50885"/>
    </source>
</evidence>
<evidence type="ECO:0000256" key="12">
    <source>
        <dbReference type="SAM" id="Phobius"/>
    </source>
</evidence>
<dbReference type="Gene3D" id="3.30.565.10">
    <property type="entry name" value="Histidine kinase-like ATPase, C-terminal domain"/>
    <property type="match status" value="1"/>
</dbReference>
<keyword evidence="5" id="KW-0597">Phosphoprotein</keyword>
<dbReference type="EMBL" id="SGWQ01000019">
    <property type="protein sequence ID" value="RZS29608.1"/>
    <property type="molecule type" value="Genomic_DNA"/>
</dbReference>
<dbReference type="Gene3D" id="6.10.340.10">
    <property type="match status" value="1"/>
</dbReference>
<sequence length="376" mass="40144">MSLRRKLILIVAGLAVLGIGSAVGATFGALQDWDSDSYGAQLAAISPRAAELQAAGYDELTSRVARVAIVSSVVTVLAIVVLSWFAVKRGLRPLADIADTADEIRSGDLSRRVPSAKPGTEIGRLDSALNAMLGQLENAFQDKENSEARLRRFVADASHELRTPIATIRGYAELFRRGAAERPADLAKVTGRIEAEAERMGVLVDELLLLARLDQGRPLEREPVDLTELAADAVADARATEPSRSLELDADGPVVVSGDPARLRQVLANLLSNVLRHTPSDAPATIRVHPHGDGAMIEVIDTGPGMSEAERARAFERFYRTDSSRAKENGSGLGLSIVDSVVEAHGGTVELTTQPGQGTTVRVTLPQMRESRAQTP</sequence>
<dbReference type="GO" id="GO:0005509">
    <property type="term" value="F:calcium ion binding"/>
    <property type="evidence" value="ECO:0007669"/>
    <property type="project" value="UniProtKB-ARBA"/>
</dbReference>
<dbReference type="InterPro" id="IPR003661">
    <property type="entry name" value="HisK_dim/P_dom"/>
</dbReference>
<evidence type="ECO:0000259" key="13">
    <source>
        <dbReference type="PROSITE" id="PS50109"/>
    </source>
</evidence>
<gene>
    <name evidence="15" type="ORF">EV193_11911</name>
</gene>
<dbReference type="InterPro" id="IPR036890">
    <property type="entry name" value="HATPase_C_sf"/>
</dbReference>
<evidence type="ECO:0000256" key="10">
    <source>
        <dbReference type="ARBA" id="ARBA00023012"/>
    </source>
</evidence>
<dbReference type="InterPro" id="IPR005467">
    <property type="entry name" value="His_kinase_dom"/>
</dbReference>
<dbReference type="AlphaFoldDB" id="A0A4Q7KCJ2"/>
<feature type="domain" description="HAMP" evidence="14">
    <location>
        <begin position="88"/>
        <end position="141"/>
    </location>
</feature>
<keyword evidence="10" id="KW-0902">Two-component regulatory system</keyword>
<proteinExistence type="predicted"/>
<dbReference type="Pfam" id="PF00672">
    <property type="entry name" value="HAMP"/>
    <property type="match status" value="1"/>
</dbReference>
<dbReference type="InterPro" id="IPR004358">
    <property type="entry name" value="Sig_transdc_His_kin-like_C"/>
</dbReference>
<dbReference type="PRINTS" id="PR00344">
    <property type="entry name" value="BCTRLSENSOR"/>
</dbReference>
<dbReference type="SUPFAM" id="SSF158472">
    <property type="entry name" value="HAMP domain-like"/>
    <property type="match status" value="1"/>
</dbReference>
<keyword evidence="16" id="KW-1185">Reference proteome</keyword>
<evidence type="ECO:0000313" key="16">
    <source>
        <dbReference type="Proteomes" id="UP000294257"/>
    </source>
</evidence>
<evidence type="ECO:0000256" key="7">
    <source>
        <dbReference type="ARBA" id="ARBA00022692"/>
    </source>
</evidence>
<keyword evidence="7 12" id="KW-0812">Transmembrane</keyword>
<feature type="transmembrane region" description="Helical" evidence="12">
    <location>
        <begin position="67"/>
        <end position="87"/>
    </location>
</feature>
<dbReference type="CDD" id="cd00075">
    <property type="entry name" value="HATPase"/>
    <property type="match status" value="1"/>
</dbReference>
<keyword evidence="6" id="KW-0808">Transferase</keyword>
<dbReference type="CDD" id="cd00082">
    <property type="entry name" value="HisKA"/>
    <property type="match status" value="1"/>
</dbReference>
<dbReference type="FunFam" id="1.10.287.130:FF:000001">
    <property type="entry name" value="Two-component sensor histidine kinase"/>
    <property type="match status" value="1"/>
</dbReference>